<evidence type="ECO:0000313" key="3">
    <source>
        <dbReference type="EMBL" id="GAI61870.1"/>
    </source>
</evidence>
<dbReference type="EMBL" id="BARV01045959">
    <property type="protein sequence ID" value="GAI61870.1"/>
    <property type="molecule type" value="Genomic_DNA"/>
</dbReference>
<protein>
    <recommendedName>
        <fullName evidence="4">Leucine-rich repeat domain-containing protein</fullName>
    </recommendedName>
</protein>
<dbReference type="Pfam" id="PF12799">
    <property type="entry name" value="LRR_4"/>
    <property type="match status" value="1"/>
</dbReference>
<organism evidence="3">
    <name type="scientific">marine sediment metagenome</name>
    <dbReference type="NCBI Taxonomy" id="412755"/>
    <lineage>
        <taxon>unclassified sequences</taxon>
        <taxon>metagenomes</taxon>
        <taxon>ecological metagenomes</taxon>
    </lineage>
</organism>
<dbReference type="InterPro" id="IPR032675">
    <property type="entry name" value="LRR_dom_sf"/>
</dbReference>
<proteinExistence type="predicted"/>
<keyword evidence="1" id="KW-0433">Leucine-rich repeat</keyword>
<name>X1RFE7_9ZZZZ</name>
<comment type="caution">
    <text evidence="3">The sequence shown here is derived from an EMBL/GenBank/DDBJ whole genome shotgun (WGS) entry which is preliminary data.</text>
</comment>
<gene>
    <name evidence="3" type="ORF">S06H3_66938</name>
</gene>
<dbReference type="Gene3D" id="3.80.10.10">
    <property type="entry name" value="Ribonuclease Inhibitor"/>
    <property type="match status" value="1"/>
</dbReference>
<dbReference type="InterPro" id="IPR001611">
    <property type="entry name" value="Leu-rich_rpt"/>
</dbReference>
<evidence type="ECO:0008006" key="4">
    <source>
        <dbReference type="Google" id="ProtNLM"/>
    </source>
</evidence>
<sequence>AEIEGLECLTNLRELDLALNQITEIKGLDKLVNLDSLRLSR</sequence>
<reference evidence="3" key="1">
    <citation type="journal article" date="2014" name="Front. Microbiol.">
        <title>High frequency of phylogenetically diverse reductive dehalogenase-homologous genes in deep subseafloor sedimentary metagenomes.</title>
        <authorList>
            <person name="Kawai M."/>
            <person name="Futagami T."/>
            <person name="Toyoda A."/>
            <person name="Takaki Y."/>
            <person name="Nishi S."/>
            <person name="Hori S."/>
            <person name="Arai W."/>
            <person name="Tsubouchi T."/>
            <person name="Morono Y."/>
            <person name="Uchiyama I."/>
            <person name="Ito T."/>
            <person name="Fujiyama A."/>
            <person name="Inagaki F."/>
            <person name="Takami H."/>
        </authorList>
    </citation>
    <scope>NUCLEOTIDE SEQUENCE</scope>
    <source>
        <strain evidence="3">Expedition CK06-06</strain>
    </source>
</reference>
<evidence type="ECO:0000256" key="1">
    <source>
        <dbReference type="ARBA" id="ARBA00022614"/>
    </source>
</evidence>
<dbReference type="AlphaFoldDB" id="X1RFE7"/>
<accession>X1RFE7</accession>
<feature type="non-terminal residue" evidence="3">
    <location>
        <position position="1"/>
    </location>
</feature>
<dbReference type="SUPFAM" id="SSF52075">
    <property type="entry name" value="Outer arm dynein light chain 1"/>
    <property type="match status" value="1"/>
</dbReference>
<evidence type="ECO:0000256" key="2">
    <source>
        <dbReference type="ARBA" id="ARBA00022737"/>
    </source>
</evidence>
<dbReference type="InterPro" id="IPR025875">
    <property type="entry name" value="Leu-rich_rpt_4"/>
</dbReference>
<keyword evidence="2" id="KW-0677">Repeat</keyword>
<dbReference type="PROSITE" id="PS51450">
    <property type="entry name" value="LRR"/>
    <property type="match status" value="1"/>
</dbReference>
<feature type="non-terminal residue" evidence="3">
    <location>
        <position position="41"/>
    </location>
</feature>